<evidence type="ECO:0000256" key="5">
    <source>
        <dbReference type="SAM" id="MobiDB-lite"/>
    </source>
</evidence>
<evidence type="ECO:0000313" key="10">
    <source>
        <dbReference type="Proteomes" id="UP000567179"/>
    </source>
</evidence>
<accession>A0A8H5AVE4</accession>
<dbReference type="SMART" id="SM00065">
    <property type="entry name" value="GAF"/>
    <property type="match status" value="1"/>
</dbReference>
<dbReference type="InterPro" id="IPR003594">
    <property type="entry name" value="HATPase_dom"/>
</dbReference>
<keyword evidence="1 4" id="KW-0597">Phosphoprotein</keyword>
<comment type="caution">
    <text evidence="9">The sequence shown here is derived from an EMBL/GenBank/DDBJ whole genome shotgun (WGS) entry which is preliminary data.</text>
</comment>
<dbReference type="SUPFAM" id="SSF55874">
    <property type="entry name" value="ATPase domain of HSP90 chaperone/DNA topoisomerase II/histidine kinase"/>
    <property type="match status" value="1"/>
</dbReference>
<dbReference type="CDD" id="cd16922">
    <property type="entry name" value="HATPase_EvgS-ArcB-TorS-like"/>
    <property type="match status" value="1"/>
</dbReference>
<dbReference type="InterPro" id="IPR036890">
    <property type="entry name" value="HATPase_C_sf"/>
</dbReference>
<dbReference type="GO" id="GO:0005524">
    <property type="term" value="F:ATP binding"/>
    <property type="evidence" value="ECO:0007669"/>
    <property type="project" value="InterPro"/>
</dbReference>
<organism evidence="9 10">
    <name type="scientific">Psilocybe cf. subviscida</name>
    <dbReference type="NCBI Taxonomy" id="2480587"/>
    <lineage>
        <taxon>Eukaryota</taxon>
        <taxon>Fungi</taxon>
        <taxon>Dikarya</taxon>
        <taxon>Basidiomycota</taxon>
        <taxon>Agaricomycotina</taxon>
        <taxon>Agaricomycetes</taxon>
        <taxon>Agaricomycetidae</taxon>
        <taxon>Agaricales</taxon>
        <taxon>Agaricineae</taxon>
        <taxon>Strophariaceae</taxon>
        <taxon>Psilocybe</taxon>
    </lineage>
</organism>
<reference evidence="9 10" key="1">
    <citation type="journal article" date="2020" name="ISME J.">
        <title>Uncovering the hidden diversity of litter-decomposition mechanisms in mushroom-forming fungi.</title>
        <authorList>
            <person name="Floudas D."/>
            <person name="Bentzer J."/>
            <person name="Ahren D."/>
            <person name="Johansson T."/>
            <person name="Persson P."/>
            <person name="Tunlid A."/>
        </authorList>
    </citation>
    <scope>NUCLEOTIDE SEQUENCE [LARGE SCALE GENOMIC DNA]</scope>
    <source>
        <strain evidence="9 10">CBS 101986</strain>
    </source>
</reference>
<evidence type="ECO:0000256" key="2">
    <source>
        <dbReference type="ARBA" id="ARBA00022679"/>
    </source>
</evidence>
<dbReference type="Pfam" id="PF13191">
    <property type="entry name" value="AAA_16"/>
    <property type="match status" value="1"/>
</dbReference>
<dbReference type="CDD" id="cd17546">
    <property type="entry name" value="REC_hyHK_CKI1_RcsC-like"/>
    <property type="match status" value="1"/>
</dbReference>
<dbReference type="InterPro" id="IPR027417">
    <property type="entry name" value="P-loop_NTPase"/>
</dbReference>
<dbReference type="InterPro" id="IPR036097">
    <property type="entry name" value="HisK_dim/P_sf"/>
</dbReference>
<dbReference type="Pfam" id="PF00072">
    <property type="entry name" value="Response_reg"/>
    <property type="match status" value="1"/>
</dbReference>
<evidence type="ECO:0000259" key="7">
    <source>
        <dbReference type="PROSITE" id="PS50109"/>
    </source>
</evidence>
<feature type="modified residue" description="4-aspartylphosphate" evidence="4">
    <location>
        <position position="2180"/>
    </location>
</feature>
<dbReference type="Gene3D" id="1.10.510.10">
    <property type="entry name" value="Transferase(Phosphotransferase) domain 1"/>
    <property type="match status" value="1"/>
</dbReference>
<dbReference type="PANTHER" id="PTHR45339:SF5">
    <property type="entry name" value="HISTIDINE KINASE"/>
    <property type="match status" value="1"/>
</dbReference>
<dbReference type="Pfam" id="PF02518">
    <property type="entry name" value="HATPase_c"/>
    <property type="match status" value="1"/>
</dbReference>
<dbReference type="SUPFAM" id="SSF55781">
    <property type="entry name" value="GAF domain-like"/>
    <property type="match status" value="1"/>
</dbReference>
<dbReference type="PROSITE" id="PS50110">
    <property type="entry name" value="RESPONSE_REGULATORY"/>
    <property type="match status" value="1"/>
</dbReference>
<protein>
    <recommendedName>
        <fullName evidence="11">Histidine kinase</fullName>
    </recommendedName>
</protein>
<dbReference type="Gene3D" id="3.30.450.40">
    <property type="match status" value="1"/>
</dbReference>
<dbReference type="FunFam" id="3.30.565.10:FF:000010">
    <property type="entry name" value="Sensor histidine kinase RcsC"/>
    <property type="match status" value="1"/>
</dbReference>
<dbReference type="InterPro" id="IPR001789">
    <property type="entry name" value="Sig_transdc_resp-reg_receiver"/>
</dbReference>
<keyword evidence="3" id="KW-0418">Kinase</keyword>
<dbReference type="PROSITE" id="PS50109">
    <property type="entry name" value="HIS_KIN"/>
    <property type="match status" value="1"/>
</dbReference>
<dbReference type="PROSITE" id="PS50011">
    <property type="entry name" value="PROTEIN_KINASE_DOM"/>
    <property type="match status" value="1"/>
</dbReference>
<evidence type="ECO:0008006" key="11">
    <source>
        <dbReference type="Google" id="ProtNLM"/>
    </source>
</evidence>
<dbReference type="Gene3D" id="3.40.50.2300">
    <property type="match status" value="1"/>
</dbReference>
<dbReference type="SMART" id="SM00220">
    <property type="entry name" value="S_TKc"/>
    <property type="match status" value="1"/>
</dbReference>
<evidence type="ECO:0000256" key="3">
    <source>
        <dbReference type="ARBA" id="ARBA00022777"/>
    </source>
</evidence>
<evidence type="ECO:0000256" key="4">
    <source>
        <dbReference type="PROSITE-ProRule" id="PRU00169"/>
    </source>
</evidence>
<feature type="domain" description="Protein kinase" evidence="6">
    <location>
        <begin position="1"/>
        <end position="342"/>
    </location>
</feature>
<evidence type="ECO:0000259" key="8">
    <source>
        <dbReference type="PROSITE" id="PS50110"/>
    </source>
</evidence>
<dbReference type="SMART" id="SM00388">
    <property type="entry name" value="HisKA"/>
    <property type="match status" value="1"/>
</dbReference>
<dbReference type="SMART" id="SM00448">
    <property type="entry name" value="REC"/>
    <property type="match status" value="1"/>
</dbReference>
<dbReference type="SUPFAM" id="SSF52172">
    <property type="entry name" value="CheY-like"/>
    <property type="match status" value="1"/>
</dbReference>
<dbReference type="PANTHER" id="PTHR45339">
    <property type="entry name" value="HYBRID SIGNAL TRANSDUCTION HISTIDINE KINASE J"/>
    <property type="match status" value="1"/>
</dbReference>
<dbReference type="GO" id="GO:0000155">
    <property type="term" value="F:phosphorelay sensor kinase activity"/>
    <property type="evidence" value="ECO:0007669"/>
    <property type="project" value="InterPro"/>
</dbReference>
<dbReference type="InterPro" id="IPR003018">
    <property type="entry name" value="GAF"/>
</dbReference>
<dbReference type="OrthoDB" id="60033at2759"/>
<dbReference type="SUPFAM" id="SSF56112">
    <property type="entry name" value="Protein kinase-like (PK-like)"/>
    <property type="match status" value="1"/>
</dbReference>
<proteinExistence type="predicted"/>
<sequence>MRKKFGQSFFPTLYFRDGVLSIPGYTFEHAAPWLDTGSMTILAEGASLKDGSNVLAKIAPAQSNGSMCLEREAHILGRMAASNDRHSSVLRMVDFFKIPRESGDCVVLLLTHPGPNLLGRYLPPQKINDLLLADITRIKPVSNYDAFMSGTDMEFADEIEAFDIMDLASFLEFAIQATRCLESLHKAGMIHLRANAFHLNSHSGVVRLVHFGNRAISLENFGSPSSLVLRAYEESEKLKIKEALCYLAPEQTGSIETMTQDHRTDLYSLGILFWTLLVGRGQMPFEGGALELLHSIVQKRPMPVHEVRRDIPQVLASIIDKLLVKNPDFRYQSAYGLGQDLLECQRRLLATVSSAADDSSELIPTFDIAMQDRFIEFTMPIALFGRDKELEIIRNVIRSVSTSFSRHFSVTTGYLSVANTSSSASFDDHADSMSSQSDSVYNTTIDSSPRPTESPDFTMSSNPSLRKNILRNRSRVSRTQTILVVGPPGIGKSSMVLANQAKWRSHGLWGQAKFQNADSAPFAALLGCLSAVLRQLMVFHTDLHRFVNALRERLGPQLQNVPLLYQGTPELKDVLALFDIHLEAPHESLNSPELRVRFQSLVENVFTVIAETRLFALFLDDLHEADQSTLDLVSTLVNSRSRMLIFATLRSDKSEIVTRVSEMFSSRSRCTWINVEPLPYAAIASLVSKTLHRDVDECELLSKFVHKASSGNAFSARSVLTTLQRQHMITFNWEHNHWIFDMSAIEGSLADQKTSDPTDLTFLISHLRELPEETRKYLVWAAFFGETFKVTEVALMLDWEDSAAAVSGDDEGDDLHNLHRAVNNLRDTGASNTHKSTRGLQIALSEGWLITRARDMCSFAHDRYRQAAQAEIESLPPGVIAKMSYRIVLMMLHESPIDVYRIAEHSKRCLNLLRDHPKRDELLDVLIDAGESAWARGAHELGLQSFISARNLLGGNAWANKPTRTFQVLSRLAALLTWKGELTESDQILEECLLHINQPEDKAHVLRLRARNHWLRGNYAGALNDTLSALKVLGIEVNLSPTRRQADSMFEIVKNEILAVGFDEIVMIPRATDPRTELAVSLLNDAGMNAYWSPSPYAFADVIGLTTIQLALRSGMTPGTALGFFWAIGERRELYRFSADLARLALRIADRYGTSGEKCRAQVLYCSMVSGFDNVHVRANLPRLEQAIKYGNSAGDRIYTSLASIYTIITKFYVSEHLRDLLPAAEECFSDVKLMIPGHEQLVLATSILNCIRAIGGFTEANSAATLFDSENFNESKYLHDLESTSGNLGLTLNWYDSFKVVSYFSLGFWREAASLGFSVYATKDTHPNHRHIRYALFFHSLALIACIRNRLVPEDHHPIYLTQVSHNQAFIRNPVNVSTWIAIVDAELAALIGSPDAFKLYDVAVKLSVKHDWLAEEGWCLFLQGAHFVRCGIEGLGLELQRRGIAKHAEWGAQGIVQNLTSLTGGRAQHLSKRPIFSSDAAVQTETAALHFDSASYVLNKSEGHDDQEFTLSAADLASILKWSKDISSDINLSSALQRLTEIATETSGSQNTCVVIAREAGDYTVATSMIFPEPCQVHENPKSIRSIDDPLQKAIIQHTLNTKERISYEDASSDSRFSSEANQTIHRSVICLPIFSNRGQTFGAVYLASKYPFSQNIVTILTLLCQQASISIANAILFRSVQAGTRENLKMIAAQKEALEAARKSREDALKATKIKSNFLASMSHELRTPFSSFYGLLDLLSGTELNQGQSEIVQTAKQSCELLLKIIDSILDYSKLEASAVKLETSGFLVENIIADCMELLLPMAAKKLDLSFNINPDVPHWVYADYARIRQILMNLIGNAVKFTANGSVCVRCFIDSSSTPADGDVNLKFEIKDTGIGLAPSDVDLLFVPFQQADNSSTRRFGGTGLGLSISRQLVKLMGGVIGVTSEPERGSTFWFTIPVKLFTSKESKQYMQDVEKTRQVLLTPRIPHVLICSASEATLALLNTMLTGFQTLLVTTIPEAHQILHQFTNADETLDFVILDDQAESHADDLARYLYALNIKPFSDTKIVHLYTPTTSTSDSGVFANSTMPGVVKITKPPRLARLLQTLADIKRLPHPFISHHSSDVARAIEDLARAHRTLYGNVLIAEDNPIAQNLLIKQLQRYNLEVVATSNGEEAITEWQAREPGYFSVALFDHHMPICDGVEAAKRLRILESKLNVPVILPIVALSADCQDSTKQLCLSAGMNAFFSKPLKKTDLATLISMFGTKISS</sequence>
<feature type="domain" description="Histidine kinase" evidence="7">
    <location>
        <begin position="1724"/>
        <end position="1947"/>
    </location>
</feature>
<dbReference type="InterPro" id="IPR011006">
    <property type="entry name" value="CheY-like_superfamily"/>
</dbReference>
<evidence type="ECO:0000256" key="1">
    <source>
        <dbReference type="ARBA" id="ARBA00022553"/>
    </source>
</evidence>
<dbReference type="PRINTS" id="PR00344">
    <property type="entry name" value="BCTRLSENSOR"/>
</dbReference>
<name>A0A8H5AVE4_9AGAR</name>
<feature type="region of interest" description="Disordered" evidence="5">
    <location>
        <begin position="426"/>
        <end position="462"/>
    </location>
</feature>
<dbReference type="Proteomes" id="UP000567179">
    <property type="component" value="Unassembled WGS sequence"/>
</dbReference>
<dbReference type="SMART" id="SM00387">
    <property type="entry name" value="HATPase_c"/>
    <property type="match status" value="1"/>
</dbReference>
<keyword evidence="10" id="KW-1185">Reference proteome</keyword>
<dbReference type="Pfam" id="PF00512">
    <property type="entry name" value="HisKA"/>
    <property type="match status" value="1"/>
</dbReference>
<dbReference type="InterPro" id="IPR003661">
    <property type="entry name" value="HisK_dim/P_dom"/>
</dbReference>
<dbReference type="Pfam" id="PF13185">
    <property type="entry name" value="GAF_2"/>
    <property type="match status" value="1"/>
</dbReference>
<dbReference type="Gene3D" id="1.10.287.130">
    <property type="match status" value="1"/>
</dbReference>
<evidence type="ECO:0000313" key="9">
    <source>
        <dbReference type="EMBL" id="KAF5311780.1"/>
    </source>
</evidence>
<evidence type="ECO:0000259" key="6">
    <source>
        <dbReference type="PROSITE" id="PS50011"/>
    </source>
</evidence>
<dbReference type="InterPro" id="IPR005467">
    <property type="entry name" value="His_kinase_dom"/>
</dbReference>
<dbReference type="SUPFAM" id="SSF52540">
    <property type="entry name" value="P-loop containing nucleoside triphosphate hydrolases"/>
    <property type="match status" value="1"/>
</dbReference>
<dbReference type="InterPro" id="IPR029016">
    <property type="entry name" value="GAF-like_dom_sf"/>
</dbReference>
<dbReference type="EMBL" id="JAACJJ010000056">
    <property type="protein sequence ID" value="KAF5311780.1"/>
    <property type="molecule type" value="Genomic_DNA"/>
</dbReference>
<dbReference type="InterPro" id="IPR000719">
    <property type="entry name" value="Prot_kinase_dom"/>
</dbReference>
<dbReference type="InterPro" id="IPR041664">
    <property type="entry name" value="AAA_16"/>
</dbReference>
<dbReference type="SUPFAM" id="SSF47384">
    <property type="entry name" value="Homodimeric domain of signal transducing histidine kinase"/>
    <property type="match status" value="1"/>
</dbReference>
<gene>
    <name evidence="9" type="ORF">D9619_003121</name>
</gene>
<keyword evidence="2" id="KW-0808">Transferase</keyword>
<dbReference type="InterPro" id="IPR011009">
    <property type="entry name" value="Kinase-like_dom_sf"/>
</dbReference>
<dbReference type="Gene3D" id="3.30.565.10">
    <property type="entry name" value="Histidine kinase-like ATPase, C-terminal domain"/>
    <property type="match status" value="1"/>
</dbReference>
<dbReference type="InterPro" id="IPR004358">
    <property type="entry name" value="Sig_transdc_His_kin-like_C"/>
</dbReference>
<feature type="domain" description="Response regulatory" evidence="8">
    <location>
        <begin position="2128"/>
        <end position="2251"/>
    </location>
</feature>
<feature type="compositionally biased region" description="Polar residues" evidence="5">
    <location>
        <begin position="436"/>
        <end position="462"/>
    </location>
</feature>
<dbReference type="CDD" id="cd00082">
    <property type="entry name" value="HisKA"/>
    <property type="match status" value="1"/>
</dbReference>